<dbReference type="PANTHER" id="PTHR12975">
    <property type="entry name" value="TRANSPORT PROTEIN TRAPP"/>
    <property type="match status" value="1"/>
</dbReference>
<dbReference type="Proteomes" id="UP000688137">
    <property type="component" value="Unassembled WGS sequence"/>
</dbReference>
<reference evidence="2" key="1">
    <citation type="submission" date="2021-01" db="EMBL/GenBank/DDBJ databases">
        <authorList>
            <consortium name="Genoscope - CEA"/>
            <person name="William W."/>
        </authorList>
    </citation>
    <scope>NUCLEOTIDE SEQUENCE</scope>
</reference>
<feature type="domain" description="TPPC8 C-terminal Ig-like" evidence="1">
    <location>
        <begin position="1085"/>
        <end position="1183"/>
    </location>
</feature>
<name>A0A8S1LRN5_PARPR</name>
<dbReference type="InterPro" id="IPR057651">
    <property type="entry name" value="Ig_TPPC8_C"/>
</dbReference>
<proteinExistence type="predicted"/>
<accession>A0A8S1LRN5</accession>
<organism evidence="2 3">
    <name type="scientific">Paramecium primaurelia</name>
    <dbReference type="NCBI Taxonomy" id="5886"/>
    <lineage>
        <taxon>Eukaryota</taxon>
        <taxon>Sar</taxon>
        <taxon>Alveolata</taxon>
        <taxon>Ciliophora</taxon>
        <taxon>Intramacronucleata</taxon>
        <taxon>Oligohymenophorea</taxon>
        <taxon>Peniculida</taxon>
        <taxon>Parameciidae</taxon>
        <taxon>Paramecium</taxon>
    </lineage>
</organism>
<evidence type="ECO:0000313" key="2">
    <source>
        <dbReference type="EMBL" id="CAD8068915.1"/>
    </source>
</evidence>
<keyword evidence="3" id="KW-1185">Reference proteome</keyword>
<gene>
    <name evidence="2" type="ORF">PPRIM_AZ9-3.1.T0430087</name>
</gene>
<dbReference type="AlphaFoldDB" id="A0A8S1LRN5"/>
<dbReference type="GO" id="GO:1990072">
    <property type="term" value="C:TRAPPIII protein complex"/>
    <property type="evidence" value="ECO:0007669"/>
    <property type="project" value="TreeGrafter"/>
</dbReference>
<dbReference type="PANTHER" id="PTHR12975:SF6">
    <property type="entry name" value="TRAFFICKING PROTEIN PARTICLE COMPLEX SUBUNIT 8"/>
    <property type="match status" value="1"/>
</dbReference>
<protein>
    <recommendedName>
        <fullName evidence="1">TPPC8 C-terminal Ig-like domain-containing protein</fullName>
    </recommendedName>
</protein>
<evidence type="ECO:0000313" key="3">
    <source>
        <dbReference type="Proteomes" id="UP000688137"/>
    </source>
</evidence>
<dbReference type="InterPro" id="IPR024420">
    <property type="entry name" value="TRAPP_III_complex_Trs85"/>
</dbReference>
<comment type="caution">
    <text evidence="2">The sequence shown here is derived from an EMBL/GenBank/DDBJ whole genome shotgun (WGS) entry which is preliminary data.</text>
</comment>
<evidence type="ECO:0000259" key="1">
    <source>
        <dbReference type="Pfam" id="PF24542"/>
    </source>
</evidence>
<dbReference type="Pfam" id="PF24542">
    <property type="entry name" value="Ig_TPPC8_C"/>
    <property type="match status" value="1"/>
</dbReference>
<dbReference type="OMA" id="TPCILNI"/>
<sequence>MNITQLELFNQACHQYKGMVISSDFIQAALLSRYQITPAEFLRPFLPRKLQRLKLGLREKEKELNIKLLDLREYDQIGNVKLDKYSRLLLEDTQFMDQVQISRNCSKQILDQICEQNKMTGFQQLQQVVGDCLGFQYHYNFLDHPIVLFYVVSGQEKNIIQEIHKIRNDSNSLIKMIFKNNINDLDMVSKEIIILNDAQEVVQYESLDQIFKEFIKFRAYTLKYNLPNPIEQTHWSRFSYQRYNYDGEVPKYPLGILDEQWTKIYRQVIEEIILQQAIVMLERQINLQTQLYQEMKQKTFDTFLTSIFNTRTGQPTETEYKMTQREQLLRFLGDNHYLMNDYESAAIYYKGLINELKNNKSNTIIATLNATEYYLYSRLLAQQKIDNLKNIFDEIQVGYHKIIHFPYMLRIMFFYIITIHMFGKYNKEQIYFLQRFHRYFKDLGSTTKKDYFVVYQILVYEQIAFIHLRLDPPEFRKFAHNLTLVANKYESENFKKHALRCFKIVEQLYQQSKWVPLLFWLEGHIGANCLENQRIQEAIDSFKLAFNQINERQPQELHNQLVVDWKKAYTSIEQLQDYRRKYFTNSNTTLKIPIVKGFVDILTHGQDVLDSIVLTNIKQKFKNLWNTVSKNESFFEDASIRSFDSLYLEERIACFNKTPCILNIDKLTDLVDKINKFGRQCFAEDTITLRFFINLPLKVPSYINGLQVMYQFYTFKENLLDMDTNNEKEYVLTKIPTLEIKDISFQRAVQEYIEVSITPPQAGYLIITGLQWNFINIPAQLLINYDTKDQSKKKSVNFYNKFRVFPKFIPIEIEYYTKSIIAYGEIRPILFKFTNKNPEEIVIQITPIIPYHFGFEVKKIILKAFQVLEYQFYLRCSFQEEFVGQLLFKYQQGQSGGIRIQKLEIPMKVDPSFKISLQTDLIVDYWKFTLQVQDYFGGKGNLRFDRILCLNENWQYFDIPYQSSGDPYLLTTFKMKKIQTKDYRFEEYQNRLKERFYKDGDNFNEIVLGDQCIPADVALDFINLDIQHYFNVFYQKLSNQRMEEFPLFIIARWTYRYEDQIIFGLHELPVLQQNYLHRDIKEFPISFSISAPFEVQHQSMITMVPIKISFKNTKYVEPISFTVQFFNGDEPLKSINDIQQPFFLWEGFLQHHITLKPQEIKVVNLEGVFTEKGVYDLSRFRLIMQNKQQNEYYSIDHETVIIKII</sequence>
<dbReference type="EMBL" id="CAJJDM010000043">
    <property type="protein sequence ID" value="CAD8068915.1"/>
    <property type="molecule type" value="Genomic_DNA"/>
</dbReference>